<feature type="region of interest" description="Disordered" evidence="1">
    <location>
        <begin position="143"/>
        <end position="320"/>
    </location>
</feature>
<feature type="compositionally biased region" description="Basic and acidic residues" evidence="1">
    <location>
        <begin position="498"/>
        <end position="514"/>
    </location>
</feature>
<dbReference type="RefSeq" id="XP_006816651.1">
    <property type="nucleotide sequence ID" value="XM_006816588.1"/>
</dbReference>
<feature type="region of interest" description="Disordered" evidence="1">
    <location>
        <begin position="904"/>
        <end position="928"/>
    </location>
</feature>
<name>A0ABM0M9G0_SACKO</name>
<accession>A0ABM0M9G0</accession>
<feature type="region of interest" description="Disordered" evidence="1">
    <location>
        <begin position="744"/>
        <end position="782"/>
    </location>
</feature>
<dbReference type="Proteomes" id="UP000694865">
    <property type="component" value="Unplaced"/>
</dbReference>
<gene>
    <name evidence="3" type="primary">LOC102803888</name>
</gene>
<protein>
    <submittedName>
        <fullName evidence="3">Enolase-phosphatase E1-like</fullName>
    </submittedName>
</protein>
<feature type="compositionally biased region" description="Basic residues" evidence="1">
    <location>
        <begin position="407"/>
        <end position="418"/>
    </location>
</feature>
<feature type="compositionally biased region" description="Polar residues" evidence="1">
    <location>
        <begin position="288"/>
        <end position="297"/>
    </location>
</feature>
<dbReference type="GeneID" id="102803888"/>
<feature type="region of interest" description="Disordered" evidence="1">
    <location>
        <begin position="358"/>
        <end position="430"/>
    </location>
</feature>
<feature type="compositionally biased region" description="Low complexity" evidence="1">
    <location>
        <begin position="487"/>
        <end position="497"/>
    </location>
</feature>
<reference evidence="3" key="1">
    <citation type="submission" date="2025-08" db="UniProtKB">
        <authorList>
            <consortium name="RefSeq"/>
        </authorList>
    </citation>
    <scope>IDENTIFICATION</scope>
    <source>
        <tissue evidence="3">Testes</tissue>
    </source>
</reference>
<feature type="compositionally biased region" description="Basic and acidic residues" evidence="1">
    <location>
        <begin position="374"/>
        <end position="384"/>
    </location>
</feature>
<feature type="compositionally biased region" description="Polar residues" evidence="1">
    <location>
        <begin position="158"/>
        <end position="167"/>
    </location>
</feature>
<feature type="compositionally biased region" description="Basic and acidic residues" evidence="1">
    <location>
        <begin position="391"/>
        <end position="401"/>
    </location>
</feature>
<proteinExistence type="predicted"/>
<feature type="compositionally biased region" description="Basic and acidic residues" evidence="1">
    <location>
        <begin position="904"/>
        <end position="917"/>
    </location>
</feature>
<organism evidence="2 3">
    <name type="scientific">Saccoglossus kowalevskii</name>
    <name type="common">Acorn worm</name>
    <dbReference type="NCBI Taxonomy" id="10224"/>
    <lineage>
        <taxon>Eukaryota</taxon>
        <taxon>Metazoa</taxon>
        <taxon>Hemichordata</taxon>
        <taxon>Enteropneusta</taxon>
        <taxon>Harrimaniidae</taxon>
        <taxon>Saccoglossus</taxon>
    </lineage>
</organism>
<feature type="compositionally biased region" description="Polar residues" evidence="1">
    <location>
        <begin position="362"/>
        <end position="373"/>
    </location>
</feature>
<evidence type="ECO:0000256" key="1">
    <source>
        <dbReference type="SAM" id="MobiDB-lite"/>
    </source>
</evidence>
<feature type="compositionally biased region" description="Basic residues" evidence="1">
    <location>
        <begin position="744"/>
        <end position="758"/>
    </location>
</feature>
<feature type="non-terminal residue" evidence="3">
    <location>
        <position position="1"/>
    </location>
</feature>
<sequence>STFDAEEPHSELVDTVLSVLHKGTAGSDCDSEDSTERHVVQNDWIIGDDDSNLTEVIDIAESVPSIQEKMTVSEDSEDVVVPLQIANKTEVEQTAINEVQPLVANDASFTGNVEATVKSGHLHNVSSTVKMIEDEVKSADCQTGCSQENKNENKMHSGDSSNVSSTAKKTEVEVKSGDCQTGSSTAKKTENKMHSGDSPNVSLTAKKTEVEVKSGDCQTGSSTAKKTENKMHSGDSPNLSSTAKKTEVEVKSGDCQTGSSTAKKNENKMHSGDSPNLSSTAKEKENMEQSGDSDTIISTSKNEENERTSNTNNDNSFGNKDVNLEQSAFLNNINISSILPNLRKSIDLILNEEKKNLEVEQNKSPTVSTSDVESSVKVEKDKQISRGNMKQGDRKSTKDVGVEPSRQSKRFHPYGKGKRTTEQEPSPGPVVTQELHTLMKNLTAKNYLATKSEKPIKLMNNFYDMPAGSSPARFRTCDVPSRLRRNTTSGSESSESTVKNEGDERVQKNDSRKVRSKDFISKLSLYDSIVNSRQEMDADDVYETEGKIYSNPSMAVQREQHAPAPSRQRLLMGGMSHTGRNIPTLQEGECKQTHIKDSSLPPVIKTPIGLVSTTGDHKVQTISLSCNNKPGIGQTTHSGQDIHSNLINSSSSSSSRCITNDSINNDSRCYITTSTITTTTTLAFNAHNHHTSGGAEDSNLSNLVFGCGDGKTVNESMMQDDFNCIPMDLDDECQDYNINSQEKKKHTFVKDKHSKLRSRINTSRDPRLQKRHPTMPEPDREAKENIVDLTETEGIKDILRSSRQLEAVSKRSRPLSLKSSSDIIQSVRQRARTEVENTDIESPNIKEAYRSLSNLCSRIKEEHKIGPVGGDCKEVVENSAGLVHQLSDVNTEERIRSWLDSMEPDHGEAHEEEKKDNQQTSGADVVPDLDDLTSATFEPAVTKKKKIRISFSQYKNKAKEAESVEIEEGTVKNKLPVSLTVHLKRKITHGIEGPEKIKCQVETSFGMAGKYGNGVHATAEVSPVLTNTDETVKCAATEPSSVQTSFGSNGECPFLEKRETSQSIEDAGEIMCTFQKTSKDESASEVPSSKKIESSFWTDFGSNIGEGSIFEKNQIPFLNISCTSGQKGVSPSLMESRIDPRKNDKSQTLLSDERGNAEEVMEILSDDRGNDEGVTEELKTEPQHLDNIFSFTKFDQGIENNKETNVTHKDMCPGSKTDSLLKAITFNIKDDVYALLKTVSGTFIKKDAAIRIPSDRTSEPDFDTEDCVLIENAPSGEKHKVDAASAFSPETDTSDWPITGKTKETFCAAFTEMKLVMFEALISHGEELCNLLDGGSVNLYFSDNLQLKPLSHDYGNNTWKDTSVCFTLEEAKHQFQEELDEAWDVVFERTSNYSTGNTGSEINILEHACEQYDESEQSQEENSQQYTNKNFEPVEIKSLSASTIKKEVISKPGSKIVISLSGAFPKEEVLEGKKGEAKIQEGFSIPVQHTRQMINTLPTMRKKKHECQLKPVPPSSWCI</sequence>
<keyword evidence="2" id="KW-1185">Reference proteome</keyword>
<evidence type="ECO:0000313" key="3">
    <source>
        <dbReference type="RefSeq" id="XP_006816651.1"/>
    </source>
</evidence>
<feature type="region of interest" description="Disordered" evidence="1">
    <location>
        <begin position="468"/>
        <end position="514"/>
    </location>
</feature>
<evidence type="ECO:0000313" key="2">
    <source>
        <dbReference type="Proteomes" id="UP000694865"/>
    </source>
</evidence>